<accession>A0A2X3F1T9</accession>
<dbReference type="AlphaFoldDB" id="A0A2X3F1T9"/>
<name>A0A2X3F1T9_KLEPN</name>
<proteinExistence type="predicted"/>
<dbReference type="Gene3D" id="3.40.190.10">
    <property type="entry name" value="Periplasmic binding protein-like II"/>
    <property type="match status" value="1"/>
</dbReference>
<dbReference type="SUPFAM" id="SSF53850">
    <property type="entry name" value="Periplasmic binding protein-like II"/>
    <property type="match status" value="1"/>
</dbReference>
<evidence type="ECO:0000313" key="2">
    <source>
        <dbReference type="Proteomes" id="UP000251088"/>
    </source>
</evidence>
<evidence type="ECO:0000313" key="1">
    <source>
        <dbReference type="EMBL" id="SQC16550.1"/>
    </source>
</evidence>
<dbReference type="EMBL" id="UAWN01000012">
    <property type="protein sequence ID" value="SQC16550.1"/>
    <property type="molecule type" value="Genomic_DNA"/>
</dbReference>
<sequence length="111" mass="12689">MERRFAWHDRPSYHSVLTTYSKTFFFIDKGTQRGATHDIFIALENDLNKQLAKDKKLKQRHLKLHIVFVPVSRDNLFIALNEGKGDIAAANLTITPRGNHRSISPSRSTAT</sequence>
<reference evidence="1 2" key="1">
    <citation type="submission" date="2018-06" db="EMBL/GenBank/DDBJ databases">
        <authorList>
            <consortium name="Pathogen Informatics"/>
            <person name="Doyle S."/>
        </authorList>
    </citation>
    <scope>NUCLEOTIDE SEQUENCE [LARGE SCALE GENOMIC DNA]</scope>
    <source>
        <strain evidence="1 2">NCTC9128</strain>
    </source>
</reference>
<organism evidence="1 2">
    <name type="scientific">Klebsiella pneumoniae</name>
    <dbReference type="NCBI Taxonomy" id="573"/>
    <lineage>
        <taxon>Bacteria</taxon>
        <taxon>Pseudomonadati</taxon>
        <taxon>Pseudomonadota</taxon>
        <taxon>Gammaproteobacteria</taxon>
        <taxon>Enterobacterales</taxon>
        <taxon>Enterobacteriaceae</taxon>
        <taxon>Klebsiella/Raoultella group</taxon>
        <taxon>Klebsiella</taxon>
        <taxon>Klebsiella pneumoniae complex</taxon>
    </lineage>
</organism>
<gene>
    <name evidence="1" type="ORF">NCTC9128_04223</name>
</gene>
<dbReference type="Proteomes" id="UP000251088">
    <property type="component" value="Unassembled WGS sequence"/>
</dbReference>
<protein>
    <submittedName>
        <fullName evidence="1">Putative periplasmic binding protein of transport system</fullName>
    </submittedName>
</protein>